<keyword evidence="5 11" id="KW-0812">Transmembrane</keyword>
<dbReference type="PROSITE" id="PS52016">
    <property type="entry name" value="TONB_DEPENDENT_REC_3"/>
    <property type="match status" value="1"/>
</dbReference>
<reference evidence="15 16" key="1">
    <citation type="journal article" date="2020" name="Insects">
        <title>Bacteria Belonging to Pseudomonas typographi sp. nov. from the Bark Beetle Ips typographus Have Genomic Potential to Aid in the Host Ecology.</title>
        <authorList>
            <person name="Peral-Aranega E."/>
            <person name="Saati-Santamaria Z."/>
            <person name="Kolarik M."/>
            <person name="Rivas R."/>
            <person name="Garcia-Fraile P."/>
        </authorList>
    </citation>
    <scope>NUCLEOTIDE SEQUENCE [LARGE SCALE GENOMIC DNA]</scope>
    <source>
        <strain evidence="15 16">CA3A</strain>
    </source>
</reference>
<evidence type="ECO:0000256" key="4">
    <source>
        <dbReference type="ARBA" id="ARBA00022496"/>
    </source>
</evidence>
<keyword evidence="8 12" id="KW-0798">TonB box</keyword>
<keyword evidence="2 11" id="KW-0813">Transport</keyword>
<evidence type="ECO:0000256" key="2">
    <source>
        <dbReference type="ARBA" id="ARBA00022448"/>
    </source>
</evidence>
<dbReference type="InterPro" id="IPR036942">
    <property type="entry name" value="Beta-barrel_TonB_sf"/>
</dbReference>
<dbReference type="InterPro" id="IPR000531">
    <property type="entry name" value="Beta-barrel_TonB"/>
</dbReference>
<dbReference type="CDD" id="cd01347">
    <property type="entry name" value="ligand_gated_channel"/>
    <property type="match status" value="1"/>
</dbReference>
<keyword evidence="10 11" id="KW-0998">Cell outer membrane</keyword>
<dbReference type="PANTHER" id="PTHR32552">
    <property type="entry name" value="FERRICHROME IRON RECEPTOR-RELATED"/>
    <property type="match status" value="1"/>
</dbReference>
<keyword evidence="4" id="KW-0410">Iron transport</keyword>
<keyword evidence="9 11" id="KW-0472">Membrane</keyword>
<dbReference type="EMBL" id="JAAOCA010000015">
    <property type="protein sequence ID" value="MBD1599741.1"/>
    <property type="molecule type" value="Genomic_DNA"/>
</dbReference>
<dbReference type="Gene3D" id="2.40.170.20">
    <property type="entry name" value="TonB-dependent receptor, beta-barrel domain"/>
    <property type="match status" value="1"/>
</dbReference>
<protein>
    <submittedName>
        <fullName evidence="15">TonB-dependent receptor</fullName>
    </submittedName>
</protein>
<dbReference type="Proteomes" id="UP000805841">
    <property type="component" value="Unassembled WGS sequence"/>
</dbReference>
<keyword evidence="6" id="KW-0408">Iron</keyword>
<comment type="similarity">
    <text evidence="11 12">Belongs to the TonB-dependent receptor family.</text>
</comment>
<dbReference type="SMART" id="SM00965">
    <property type="entry name" value="STN"/>
    <property type="match status" value="1"/>
</dbReference>
<gene>
    <name evidence="15" type="ORF">HAQ05_13635</name>
</gene>
<dbReference type="InterPro" id="IPR012910">
    <property type="entry name" value="Plug_dom"/>
</dbReference>
<evidence type="ECO:0000256" key="1">
    <source>
        <dbReference type="ARBA" id="ARBA00004571"/>
    </source>
</evidence>
<keyword evidence="3 11" id="KW-1134">Transmembrane beta strand</keyword>
<evidence type="ECO:0000256" key="5">
    <source>
        <dbReference type="ARBA" id="ARBA00022692"/>
    </source>
</evidence>
<keyword evidence="7" id="KW-0406">Ion transport</keyword>
<dbReference type="PANTHER" id="PTHR32552:SF81">
    <property type="entry name" value="TONB-DEPENDENT OUTER MEMBRANE RECEPTOR"/>
    <property type="match status" value="1"/>
</dbReference>
<comment type="caution">
    <text evidence="15">The sequence shown here is derived from an EMBL/GenBank/DDBJ whole genome shotgun (WGS) entry which is preliminary data.</text>
</comment>
<dbReference type="InterPro" id="IPR011662">
    <property type="entry name" value="Secretin/TonB_short_N"/>
</dbReference>
<dbReference type="Pfam" id="PF00593">
    <property type="entry name" value="TonB_dep_Rec_b-barrel"/>
    <property type="match status" value="1"/>
</dbReference>
<dbReference type="SUPFAM" id="SSF56935">
    <property type="entry name" value="Porins"/>
    <property type="match status" value="1"/>
</dbReference>
<evidence type="ECO:0000256" key="13">
    <source>
        <dbReference type="SAM" id="MobiDB-lite"/>
    </source>
</evidence>
<feature type="compositionally biased region" description="Basic and acidic residues" evidence="13">
    <location>
        <begin position="360"/>
        <end position="381"/>
    </location>
</feature>
<evidence type="ECO:0000256" key="7">
    <source>
        <dbReference type="ARBA" id="ARBA00023065"/>
    </source>
</evidence>
<organism evidence="15 16">
    <name type="scientific">Pseudomonas typographi</name>
    <dbReference type="NCBI Taxonomy" id="2715964"/>
    <lineage>
        <taxon>Bacteria</taxon>
        <taxon>Pseudomonadati</taxon>
        <taxon>Pseudomonadota</taxon>
        <taxon>Gammaproteobacteria</taxon>
        <taxon>Pseudomonadales</taxon>
        <taxon>Pseudomonadaceae</taxon>
        <taxon>Pseudomonas</taxon>
    </lineage>
</organism>
<feature type="domain" description="Secretin/TonB short N-terminal" evidence="14">
    <location>
        <begin position="61"/>
        <end position="111"/>
    </location>
</feature>
<evidence type="ECO:0000256" key="12">
    <source>
        <dbReference type="RuleBase" id="RU003357"/>
    </source>
</evidence>
<dbReference type="Pfam" id="PF07715">
    <property type="entry name" value="Plug"/>
    <property type="match status" value="1"/>
</dbReference>
<sequence length="805" mass="87919">MHLINRDRHPVGTLSLAIALASFGSAQAQAIRDGAGDVQQFDIASGPLDQTLLSISRQIGSAISFDQTLVDAHWAPAIHGALSPEQALKLALQGSGLQEEQHDQTVVITPVVKPAATEPDSTSITPALPKVTVTAEHRASDLQTTPVAIGVVGGAELQRGVQPLGRDLNAISPNLLAPSGWQGSSAGGSFYIRGVGTDSALYPSAVALYVDDVWISRQFGNGLQLSFPDIERVEVLRGPQGTLYGQSSSGGAIKLVSRDPTGNAAWVQVTGASRDGQGVKLYASHELVPDLLYGSIAFGRYKEDGYTYNHTLGRYVDASDSTVSRVKLRFTPSPDLEAVLSVDYSLDHSDSPTGIARDYPGTRHDPRDTYENTNPRVHDTSDGATLKVVKKLDEHLSLKSITAYRGLDLNPNPMPLDGEPTDVAGWDIDVKHHQRSQEFQLLGDYDRFNYVLGALAMSENLQAGRPSWYDEAYTRQVANIRNENFGLYGQGTYKLTSQLGLTAGLRVSRDKQDYRNRLWNSNQGLQYLDQVFDTGNLHMERTSTTPKVGLEYTWSPHLFTYASVTKGEKAGGYSPTGVSKAISSVLLDPEKVTSYEIGAKSKFFDDRLQLNADVFYSNYKDYHAGLNGVVVNGVEIPGTTTVNAGKAKIYGLEFDATARLTSNLDWSVWGALQRSKIQEFLNPLGETNYKGNELPSAPRVSGGTRLNYKVPVEIPGEIHANSTVRYIGKNYSDPSNTFRVPTQTYVDAGVDYNTPDGHWTVALEARNLFNRTFDVTNLNAPSLGWNIDLYNPPRSLQASLRYDFF</sequence>
<proteinExistence type="inferred from homology"/>
<evidence type="ECO:0000259" key="14">
    <source>
        <dbReference type="SMART" id="SM00965"/>
    </source>
</evidence>
<evidence type="ECO:0000256" key="6">
    <source>
        <dbReference type="ARBA" id="ARBA00023004"/>
    </source>
</evidence>
<evidence type="ECO:0000256" key="11">
    <source>
        <dbReference type="PROSITE-ProRule" id="PRU01360"/>
    </source>
</evidence>
<dbReference type="RefSeq" id="WP_190421427.1">
    <property type="nucleotide sequence ID" value="NZ_JAAOCA010000015.1"/>
</dbReference>
<dbReference type="Gene3D" id="3.55.50.30">
    <property type="match status" value="1"/>
</dbReference>
<accession>A0ABR7Z2L9</accession>
<keyword evidence="16" id="KW-1185">Reference proteome</keyword>
<evidence type="ECO:0000313" key="15">
    <source>
        <dbReference type="EMBL" id="MBD1599741.1"/>
    </source>
</evidence>
<feature type="region of interest" description="Disordered" evidence="13">
    <location>
        <begin position="351"/>
        <end position="381"/>
    </location>
</feature>
<name>A0ABR7Z2L9_9PSED</name>
<evidence type="ECO:0000256" key="10">
    <source>
        <dbReference type="ARBA" id="ARBA00023237"/>
    </source>
</evidence>
<keyword evidence="15" id="KW-0675">Receptor</keyword>
<evidence type="ECO:0000256" key="3">
    <source>
        <dbReference type="ARBA" id="ARBA00022452"/>
    </source>
</evidence>
<evidence type="ECO:0000256" key="8">
    <source>
        <dbReference type="ARBA" id="ARBA00023077"/>
    </source>
</evidence>
<evidence type="ECO:0000256" key="9">
    <source>
        <dbReference type="ARBA" id="ARBA00023136"/>
    </source>
</evidence>
<dbReference type="InterPro" id="IPR039426">
    <property type="entry name" value="TonB-dep_rcpt-like"/>
</dbReference>
<evidence type="ECO:0000313" key="16">
    <source>
        <dbReference type="Proteomes" id="UP000805841"/>
    </source>
</evidence>
<comment type="subcellular location">
    <subcellularLocation>
        <location evidence="1 11">Cell outer membrane</location>
        <topology evidence="1 11">Multi-pass membrane protein</topology>
    </subcellularLocation>
</comment>